<dbReference type="PANTHER" id="PTHR48108:SF26">
    <property type="entry name" value="CBS DOMAIN-CONTAINING PROTEIN DDB_G0289609"/>
    <property type="match status" value="1"/>
</dbReference>
<feature type="domain" description="CBS" evidence="3">
    <location>
        <begin position="108"/>
        <end position="173"/>
    </location>
</feature>
<dbReference type="Pfam" id="PF00571">
    <property type="entry name" value="CBS"/>
    <property type="match status" value="2"/>
</dbReference>
<keyword evidence="5" id="KW-1185">Reference proteome</keyword>
<organism evidence="4 5">
    <name type="scientific">Microbulbifer pacificus</name>
    <dbReference type="NCBI Taxonomy" id="407164"/>
    <lineage>
        <taxon>Bacteria</taxon>
        <taxon>Pseudomonadati</taxon>
        <taxon>Pseudomonadota</taxon>
        <taxon>Gammaproteobacteria</taxon>
        <taxon>Cellvibrionales</taxon>
        <taxon>Microbulbiferaceae</taxon>
        <taxon>Microbulbifer</taxon>
    </lineage>
</organism>
<evidence type="ECO:0000313" key="4">
    <source>
        <dbReference type="EMBL" id="WOX04443.1"/>
    </source>
</evidence>
<keyword evidence="2" id="KW-0129">CBS domain</keyword>
<evidence type="ECO:0000256" key="1">
    <source>
        <dbReference type="ARBA" id="ARBA00022737"/>
    </source>
</evidence>
<dbReference type="KEGG" id="mpaf:R5R33_11900"/>
<dbReference type="Gene3D" id="3.10.580.10">
    <property type="entry name" value="CBS-domain"/>
    <property type="match status" value="1"/>
</dbReference>
<reference evidence="4 5" key="1">
    <citation type="submission" date="2023-10" db="EMBL/GenBank/DDBJ databases">
        <title>Description of Microbulbifer bruguierae sp. nov., isolated from the sediments of mangrove plant Bruguiera sexangula and comparative genomic analyses of the genus Microbulbifer.</title>
        <authorList>
            <person name="Long M."/>
        </authorList>
    </citation>
    <scope>NUCLEOTIDE SEQUENCE [LARGE SCALE GENOMIC DNA]</scope>
    <source>
        <strain evidence="4 5">SPO729</strain>
    </source>
</reference>
<evidence type="ECO:0000256" key="2">
    <source>
        <dbReference type="PROSITE-ProRule" id="PRU00703"/>
    </source>
</evidence>
<evidence type="ECO:0000313" key="5">
    <source>
        <dbReference type="Proteomes" id="UP001302477"/>
    </source>
</evidence>
<dbReference type="SMART" id="SM00116">
    <property type="entry name" value="CBS"/>
    <property type="match status" value="2"/>
</dbReference>
<proteinExistence type="predicted"/>
<dbReference type="InterPro" id="IPR051462">
    <property type="entry name" value="CBS_domain-containing"/>
</dbReference>
<dbReference type="AlphaFoldDB" id="A0AAU0MYE2"/>
<name>A0AAU0MYE2_9GAMM</name>
<dbReference type="InterPro" id="IPR046342">
    <property type="entry name" value="CBS_dom_sf"/>
</dbReference>
<gene>
    <name evidence="4" type="ORF">R5R33_11900</name>
</gene>
<dbReference type="PROSITE" id="PS51371">
    <property type="entry name" value="CBS"/>
    <property type="match status" value="1"/>
</dbReference>
<protein>
    <submittedName>
        <fullName evidence="4">CBS domain-containing protein</fullName>
    </submittedName>
</protein>
<dbReference type="InterPro" id="IPR000644">
    <property type="entry name" value="CBS_dom"/>
</dbReference>
<keyword evidence="1" id="KW-0677">Repeat</keyword>
<dbReference type="RefSeq" id="WP_318952921.1">
    <property type="nucleotide sequence ID" value="NZ_CP137555.1"/>
</dbReference>
<evidence type="ECO:0000259" key="3">
    <source>
        <dbReference type="PROSITE" id="PS51371"/>
    </source>
</evidence>
<dbReference type="SUPFAM" id="SSF54631">
    <property type="entry name" value="CBS-domain pair"/>
    <property type="match status" value="1"/>
</dbReference>
<dbReference type="EMBL" id="CP137555">
    <property type="protein sequence ID" value="WOX04443.1"/>
    <property type="molecule type" value="Genomic_DNA"/>
</dbReference>
<accession>A0AAU0MYE2</accession>
<sequence length="188" mass="21288">MKKLDLIPLEDADQLVFPEEFHELTLNSPALKFVTDFKKHHPAVLTASMSALDAAQVLRTGHLSWVLVMDHRGDFTGLLTAEDVSYQRVMQCVAAGQNRGDLTVGDLMRRRNRLQQLSYQQLRSASIRDVLETMRRGGQRHCLVVDVDNHHVRGVISAEDVTARLHMEYPIDRPENFAELLRAVAAVH</sequence>
<dbReference type="Proteomes" id="UP001302477">
    <property type="component" value="Chromosome"/>
</dbReference>
<dbReference type="PANTHER" id="PTHR48108">
    <property type="entry name" value="CBS DOMAIN-CONTAINING PROTEIN CBSX2, CHLOROPLASTIC"/>
    <property type="match status" value="1"/>
</dbReference>